<dbReference type="AlphaFoldDB" id="A0A4R5EZH7"/>
<name>A0A4R5EZH7_9ACTN</name>
<sequence length="111" mass="12183">MTSISPRACDKCKQLVITATMFASGGLRIVLDATPVPGGDYATWPIGYDPGNLRLLAARRPRQVATPFDLPEHLQATWDGYAKANERSWYVEHVHGVSAAEIVNNRRSTST</sequence>
<reference evidence="1 2" key="1">
    <citation type="submission" date="2019-03" db="EMBL/GenBank/DDBJ databases">
        <title>Draft genome sequences of novel Actinobacteria.</title>
        <authorList>
            <person name="Sahin N."/>
            <person name="Ay H."/>
            <person name="Saygin H."/>
        </authorList>
    </citation>
    <scope>NUCLEOTIDE SEQUENCE [LARGE SCALE GENOMIC DNA]</scope>
    <source>
        <strain evidence="1 2">6K102</strain>
    </source>
</reference>
<dbReference type="RefSeq" id="WP_132636050.1">
    <property type="nucleotide sequence ID" value="NZ_SMLD01000108.1"/>
</dbReference>
<organism evidence="1 2">
    <name type="scientific">Nonomuraea mesophila</name>
    <dbReference type="NCBI Taxonomy" id="2530382"/>
    <lineage>
        <taxon>Bacteria</taxon>
        <taxon>Bacillati</taxon>
        <taxon>Actinomycetota</taxon>
        <taxon>Actinomycetes</taxon>
        <taxon>Streptosporangiales</taxon>
        <taxon>Streptosporangiaceae</taxon>
        <taxon>Nonomuraea</taxon>
    </lineage>
</organism>
<evidence type="ECO:0000313" key="1">
    <source>
        <dbReference type="EMBL" id="TDE40481.1"/>
    </source>
</evidence>
<proteinExistence type="predicted"/>
<evidence type="ECO:0000313" key="2">
    <source>
        <dbReference type="Proteomes" id="UP000295136"/>
    </source>
</evidence>
<dbReference type="EMBL" id="SMLD01000108">
    <property type="protein sequence ID" value="TDE40481.1"/>
    <property type="molecule type" value="Genomic_DNA"/>
</dbReference>
<dbReference type="Proteomes" id="UP000295136">
    <property type="component" value="Unassembled WGS sequence"/>
</dbReference>
<protein>
    <submittedName>
        <fullName evidence="1">Uncharacterized protein</fullName>
    </submittedName>
</protein>
<gene>
    <name evidence="1" type="ORF">E1295_31775</name>
</gene>
<comment type="caution">
    <text evidence="1">The sequence shown here is derived from an EMBL/GenBank/DDBJ whole genome shotgun (WGS) entry which is preliminary data.</text>
</comment>
<accession>A0A4R5EZH7</accession>
<keyword evidence="2" id="KW-1185">Reference proteome</keyword>